<feature type="region of interest" description="Disordered" evidence="1">
    <location>
        <begin position="172"/>
        <end position="196"/>
    </location>
</feature>
<dbReference type="AlphaFoldDB" id="A0A5J5E714"/>
<feature type="compositionally biased region" description="Basic and acidic residues" evidence="1">
    <location>
        <begin position="87"/>
        <end position="130"/>
    </location>
</feature>
<evidence type="ECO:0000313" key="4">
    <source>
        <dbReference type="Proteomes" id="UP000326251"/>
    </source>
</evidence>
<feature type="domain" description="Excalibur calcium-binding" evidence="2">
    <location>
        <begin position="160"/>
        <end position="196"/>
    </location>
</feature>
<protein>
    <submittedName>
        <fullName evidence="3">Excalibur calcium-binding domain-containing protein</fullName>
    </submittedName>
</protein>
<feature type="compositionally biased region" description="Low complexity" evidence="1">
    <location>
        <begin position="146"/>
        <end position="157"/>
    </location>
</feature>
<evidence type="ECO:0000259" key="2">
    <source>
        <dbReference type="SMART" id="SM00894"/>
    </source>
</evidence>
<dbReference type="Proteomes" id="UP000326251">
    <property type="component" value="Unassembled WGS sequence"/>
</dbReference>
<evidence type="ECO:0000256" key="1">
    <source>
        <dbReference type="SAM" id="MobiDB-lite"/>
    </source>
</evidence>
<reference evidence="3 4" key="1">
    <citation type="journal article" date="2019" name="Syst. Appl. Microbiol.">
        <title>Characterization of Bifidobacterium species in feaces of the Egyptian fruit bat: Description of B. vespertilionis sp. nov. and B. rousetti sp. nov.</title>
        <authorList>
            <person name="Modesto M."/>
            <person name="Satti M."/>
            <person name="Watanabe K."/>
            <person name="Puglisi E."/>
            <person name="Morelli L."/>
            <person name="Huang C.-H."/>
            <person name="Liou J.-S."/>
            <person name="Miyashita M."/>
            <person name="Tamura T."/>
            <person name="Saito S."/>
            <person name="Mori K."/>
            <person name="Huang L."/>
            <person name="Sciavilla P."/>
            <person name="Sandri C."/>
            <person name="Spiezio C."/>
            <person name="Vitali F."/>
            <person name="Cavalieri D."/>
            <person name="Perpetuini G."/>
            <person name="Tofalo R."/>
            <person name="Bonetti A."/>
            <person name="Arita M."/>
            <person name="Mattarelli P."/>
        </authorList>
    </citation>
    <scope>NUCLEOTIDE SEQUENCE [LARGE SCALE GENOMIC DNA]</scope>
    <source>
        <strain evidence="3 4">RST19</strain>
    </source>
</reference>
<accession>A0A5J5E714</accession>
<feature type="region of interest" description="Disordered" evidence="1">
    <location>
        <begin position="87"/>
        <end position="157"/>
    </location>
</feature>
<dbReference type="EMBL" id="RZUG01000012">
    <property type="protein sequence ID" value="KAA8825033.1"/>
    <property type="molecule type" value="Genomic_DNA"/>
</dbReference>
<feature type="compositionally biased region" description="Basic and acidic residues" evidence="1">
    <location>
        <begin position="185"/>
        <end position="196"/>
    </location>
</feature>
<feature type="region of interest" description="Disordered" evidence="1">
    <location>
        <begin position="1"/>
        <end position="22"/>
    </location>
</feature>
<organism evidence="3 4">
    <name type="scientific">Bifidobacterium reuteri</name>
    <dbReference type="NCBI Taxonomy" id="983706"/>
    <lineage>
        <taxon>Bacteria</taxon>
        <taxon>Bacillati</taxon>
        <taxon>Actinomycetota</taxon>
        <taxon>Actinomycetes</taxon>
        <taxon>Bifidobacteriales</taxon>
        <taxon>Bifidobacteriaceae</taxon>
        <taxon>Bifidobacterium</taxon>
    </lineage>
</organism>
<dbReference type="SMART" id="SM00894">
    <property type="entry name" value="Excalibur"/>
    <property type="match status" value="1"/>
</dbReference>
<proteinExistence type="predicted"/>
<evidence type="ECO:0000313" key="3">
    <source>
        <dbReference type="EMBL" id="KAA8825033.1"/>
    </source>
</evidence>
<dbReference type="Pfam" id="PF05901">
    <property type="entry name" value="Excalibur"/>
    <property type="match status" value="1"/>
</dbReference>
<name>A0A5J5E714_9BIFI</name>
<sequence>MTRRPDQCSTPTQTPEEPDVSRIANIAEKGLSLSDAKKALKDAGFTEEDYEVKSDTGKMVLMASNWIIQSVTDGDKPIINVRKESDIKAEEAKKKAEEESKKKEEEAARQAAEEEAAKKAADEEQARKQAEAAAAEAQRQAEEQARQQALQQQQAQQNVYYANCDAARAAGAAPLYQSQPGYSTKLDRDRDGIACE</sequence>
<comment type="caution">
    <text evidence="3">The sequence shown here is derived from an EMBL/GenBank/DDBJ whole genome shotgun (WGS) entry which is preliminary data.</text>
</comment>
<gene>
    <name evidence="3" type="ORF">EMO92_07155</name>
</gene>
<dbReference type="InterPro" id="IPR008613">
    <property type="entry name" value="Excalibur_Ca-bd_domain"/>
</dbReference>